<dbReference type="PANTHER" id="PTHR43428:SF1">
    <property type="entry name" value="ARSENATE REDUCTASE"/>
    <property type="match status" value="1"/>
</dbReference>
<accession>D9PYL5</accession>
<dbReference type="RefSeq" id="WP_013296523.1">
    <property type="nucleotide sequence ID" value="NC_014408.1"/>
</dbReference>
<dbReference type="Proteomes" id="UP000000345">
    <property type="component" value="Chromosome"/>
</dbReference>
<reference evidence="3 4" key="2">
    <citation type="journal article" date="2010" name="J. Bacteriol.">
        <title>Complete genome sequence of Methanothermobacter marburgensis, a methanoarchaeon model organism.</title>
        <authorList>
            <person name="Liesegang H."/>
            <person name="Kaster A.K."/>
            <person name="Wiezer A."/>
            <person name="Goenrich M."/>
            <person name="Wollherr A."/>
            <person name="Seedorf H."/>
            <person name="Gottschalk G."/>
            <person name="Thauer R.K."/>
        </authorList>
    </citation>
    <scope>NUCLEOTIDE SEQUENCE [LARGE SCALE GENOMIC DNA]</scope>
    <source>
        <strain evidence="4">ATCC BAA-927 / DSM 2133 / JCM 14651 / NBRC 100331 / OCM 82 / Marburg</strain>
    </source>
</reference>
<dbReference type="HOGENOM" id="CLU_071415_3_2_2"/>
<dbReference type="InterPro" id="IPR023485">
    <property type="entry name" value="Ptyr_pPase"/>
</dbReference>
<dbReference type="PATRIC" id="fig|79929.8.peg.1682"/>
<proteinExistence type="predicted"/>
<sequence>MKKRVLFICRNNSGRSQMAEGILRNMYGEHYHVQSAGSQPREINPLTVKVMEEIGIDMSSHKPTDLRELEGEEFDVVVSLCDETCPVFPGGKRYIHAEFPDPAGGDIARFRRIRDEIAEWIRTEFKPGDD</sequence>
<evidence type="ECO:0000256" key="1">
    <source>
        <dbReference type="ARBA" id="ARBA00022849"/>
    </source>
</evidence>
<dbReference type="GeneID" id="43707528"/>
<dbReference type="STRING" id="79929.MTBMA_c17450"/>
<dbReference type="EMBL" id="CP001710">
    <property type="protein sequence ID" value="ADL59313.1"/>
    <property type="molecule type" value="Genomic_DNA"/>
</dbReference>
<dbReference type="CDD" id="cd16345">
    <property type="entry name" value="LMWP_ArsC"/>
    <property type="match status" value="1"/>
</dbReference>
<dbReference type="GeneID" id="9705456"/>
<reference key="1">
    <citation type="submission" date="2009-08" db="EMBL/GenBank/DDBJ databases">
        <title>The genome sequence of Methanothermobacter marburgensis.</title>
        <authorList>
            <person name="Kaster A."/>
            <person name="Seedorf H."/>
            <person name="Goenrich M."/>
            <person name="Wiezer A."/>
            <person name="Liesegang H."/>
            <person name="Thauer R."/>
            <person name="Gottschalk G."/>
        </authorList>
    </citation>
    <scope>NUCLEOTIDE SEQUENCE</scope>
    <source>
        <strain>Marburg</strain>
    </source>
</reference>
<dbReference type="PaxDb" id="79929-MTBMA_c17450"/>
<evidence type="ECO:0000313" key="4">
    <source>
        <dbReference type="Proteomes" id="UP000000345"/>
    </source>
</evidence>
<name>D9PYL5_METTM</name>
<dbReference type="Pfam" id="PF01451">
    <property type="entry name" value="LMWPc"/>
    <property type="match status" value="1"/>
</dbReference>
<dbReference type="OrthoDB" id="295776at2157"/>
<dbReference type="KEGG" id="mmg:MTBMA_c17450"/>
<keyword evidence="4" id="KW-1185">Reference proteome</keyword>
<dbReference type="SMART" id="SM00226">
    <property type="entry name" value="LMWPc"/>
    <property type="match status" value="1"/>
</dbReference>
<dbReference type="SUPFAM" id="SSF52788">
    <property type="entry name" value="Phosphotyrosine protein phosphatases I"/>
    <property type="match status" value="1"/>
</dbReference>
<organism evidence="3 4">
    <name type="scientific">Methanothermobacter marburgensis (strain ATCC BAA-927 / DSM 2133 / JCM 14651 / NBRC 100331 / OCM 82 / Marburg)</name>
    <name type="common">Methanobacterium thermoautotrophicum</name>
    <dbReference type="NCBI Taxonomy" id="79929"/>
    <lineage>
        <taxon>Archaea</taxon>
        <taxon>Methanobacteriati</taxon>
        <taxon>Methanobacteriota</taxon>
        <taxon>Methanomada group</taxon>
        <taxon>Methanobacteria</taxon>
        <taxon>Methanobacteriales</taxon>
        <taxon>Methanobacteriaceae</taxon>
        <taxon>Methanothermobacter</taxon>
    </lineage>
</organism>
<evidence type="ECO:0000313" key="3">
    <source>
        <dbReference type="EMBL" id="ADL59313.1"/>
    </source>
</evidence>
<dbReference type="Gene3D" id="3.40.50.2300">
    <property type="match status" value="1"/>
</dbReference>
<gene>
    <name evidence="3" type="ordered locus">MTBMA_c17450</name>
</gene>
<dbReference type="AlphaFoldDB" id="D9PYL5"/>
<dbReference type="GO" id="GO:0046685">
    <property type="term" value="P:response to arsenic-containing substance"/>
    <property type="evidence" value="ECO:0007669"/>
    <property type="project" value="UniProtKB-KW"/>
</dbReference>
<evidence type="ECO:0000259" key="2">
    <source>
        <dbReference type="SMART" id="SM00226"/>
    </source>
</evidence>
<keyword evidence="1" id="KW-0059">Arsenical resistance</keyword>
<feature type="domain" description="Phosphotyrosine protein phosphatase I" evidence="2">
    <location>
        <begin position="3"/>
        <end position="127"/>
    </location>
</feature>
<dbReference type="InterPro" id="IPR036196">
    <property type="entry name" value="Ptyr_pPase_sf"/>
</dbReference>
<protein>
    <submittedName>
        <fullName evidence="3">Predicted phosphatase</fullName>
    </submittedName>
</protein>
<dbReference type="PANTHER" id="PTHR43428">
    <property type="entry name" value="ARSENATE REDUCTASE"/>
    <property type="match status" value="1"/>
</dbReference>